<evidence type="ECO:0000313" key="2">
    <source>
        <dbReference type="Proteomes" id="UP000192468"/>
    </source>
</evidence>
<reference evidence="1 2" key="1">
    <citation type="submission" date="2017-04" db="EMBL/GenBank/DDBJ databases">
        <authorList>
            <person name="Afonso C.L."/>
            <person name="Miller P.J."/>
            <person name="Scott M.A."/>
            <person name="Spackman E."/>
            <person name="Goraichik I."/>
            <person name="Dimitrov K.M."/>
            <person name="Suarez D.L."/>
            <person name="Swayne D.E."/>
        </authorList>
    </citation>
    <scope>NUCLEOTIDE SEQUENCE [LARGE SCALE GENOMIC DNA]</scope>
    <source>
        <strain evidence="1 2">DSM 12555</strain>
    </source>
</reference>
<dbReference type="AlphaFoldDB" id="A0A1W1XIT4"/>
<dbReference type="EMBL" id="FWXH01000006">
    <property type="protein sequence ID" value="SMC23869.1"/>
    <property type="molecule type" value="Genomic_DNA"/>
</dbReference>
<evidence type="ECO:0000313" key="1">
    <source>
        <dbReference type="EMBL" id="SMC23869.1"/>
    </source>
</evidence>
<dbReference type="Proteomes" id="UP000192468">
    <property type="component" value="Unassembled WGS sequence"/>
</dbReference>
<keyword evidence="2" id="KW-1185">Reference proteome</keyword>
<accession>A0A1W1XIT4</accession>
<protein>
    <recommendedName>
        <fullName evidence="3">DUF1284 domain-containing protein</fullName>
    </recommendedName>
</protein>
<dbReference type="RefSeq" id="WP_084115702.1">
    <property type="nucleotide sequence ID" value="NZ_FWXH01000006.1"/>
</dbReference>
<organism evidence="1 2">
    <name type="scientific">Clostridium acidisoli DSM 12555</name>
    <dbReference type="NCBI Taxonomy" id="1121291"/>
    <lineage>
        <taxon>Bacteria</taxon>
        <taxon>Bacillati</taxon>
        <taxon>Bacillota</taxon>
        <taxon>Clostridia</taxon>
        <taxon>Eubacteriales</taxon>
        <taxon>Clostridiaceae</taxon>
        <taxon>Clostridium</taxon>
    </lineage>
</organism>
<evidence type="ECO:0008006" key="3">
    <source>
        <dbReference type="Google" id="ProtNLM"/>
    </source>
</evidence>
<dbReference type="OrthoDB" id="121064at2"/>
<gene>
    <name evidence="1" type="ORF">SAMN02745134_02024</name>
</gene>
<proteinExistence type="predicted"/>
<dbReference type="InterPro" id="IPR009702">
    <property type="entry name" value="DUF1284"/>
</dbReference>
<name>A0A1W1XIT4_9CLOT</name>
<sequence length="128" mass="14894">MIKIRAHHFLCMQGFQGYGYNDEFVKHMGEIVKYIKENSNDSIKIVNYCDEVCSMCKNNTNGICEKSSSVDFMDKKVLLKLRLTNNQQIIIKDVFKLVGEKIKSFEDAYEICGNCSWSEKCLWICKLK</sequence>
<dbReference type="STRING" id="1121291.SAMN02745134_02024"/>
<dbReference type="Pfam" id="PF06935">
    <property type="entry name" value="DUF1284"/>
    <property type="match status" value="1"/>
</dbReference>